<evidence type="ECO:0000313" key="3">
    <source>
        <dbReference type="Proteomes" id="UP000823775"/>
    </source>
</evidence>
<sequence>VPDMSALDALKVVPSSVQGPIDEHFEGLRDDFAGLGDTSGGDAGEADADDEEE</sequence>
<feature type="non-terminal residue" evidence="2">
    <location>
        <position position="1"/>
    </location>
</feature>
<dbReference type="EMBL" id="JACEIK010003565">
    <property type="protein sequence ID" value="MCD9642240.1"/>
    <property type="molecule type" value="Genomic_DNA"/>
</dbReference>
<evidence type="ECO:0000313" key="2">
    <source>
        <dbReference type="EMBL" id="MCD9642240.1"/>
    </source>
</evidence>
<reference evidence="2 3" key="1">
    <citation type="journal article" date="2021" name="BMC Genomics">
        <title>Datura genome reveals duplications of psychoactive alkaloid biosynthetic genes and high mutation rate following tissue culture.</title>
        <authorList>
            <person name="Rajewski A."/>
            <person name="Carter-House D."/>
            <person name="Stajich J."/>
            <person name="Litt A."/>
        </authorList>
    </citation>
    <scope>NUCLEOTIDE SEQUENCE [LARGE SCALE GENOMIC DNA]</scope>
    <source>
        <strain evidence="2">AR-01</strain>
    </source>
</reference>
<dbReference type="Proteomes" id="UP000823775">
    <property type="component" value="Unassembled WGS sequence"/>
</dbReference>
<evidence type="ECO:0008006" key="4">
    <source>
        <dbReference type="Google" id="ProtNLM"/>
    </source>
</evidence>
<accession>A0ABS8V8C4</accession>
<comment type="caution">
    <text evidence="2">The sequence shown here is derived from an EMBL/GenBank/DDBJ whole genome shotgun (WGS) entry which is preliminary data.</text>
</comment>
<evidence type="ECO:0000256" key="1">
    <source>
        <dbReference type="SAM" id="MobiDB-lite"/>
    </source>
</evidence>
<organism evidence="2 3">
    <name type="scientific">Datura stramonium</name>
    <name type="common">Jimsonweed</name>
    <name type="synonym">Common thornapple</name>
    <dbReference type="NCBI Taxonomy" id="4076"/>
    <lineage>
        <taxon>Eukaryota</taxon>
        <taxon>Viridiplantae</taxon>
        <taxon>Streptophyta</taxon>
        <taxon>Embryophyta</taxon>
        <taxon>Tracheophyta</taxon>
        <taxon>Spermatophyta</taxon>
        <taxon>Magnoliopsida</taxon>
        <taxon>eudicotyledons</taxon>
        <taxon>Gunneridae</taxon>
        <taxon>Pentapetalae</taxon>
        <taxon>asterids</taxon>
        <taxon>lamiids</taxon>
        <taxon>Solanales</taxon>
        <taxon>Solanaceae</taxon>
        <taxon>Solanoideae</taxon>
        <taxon>Datureae</taxon>
        <taxon>Datura</taxon>
    </lineage>
</organism>
<feature type="compositionally biased region" description="Acidic residues" evidence="1">
    <location>
        <begin position="44"/>
        <end position="53"/>
    </location>
</feature>
<feature type="region of interest" description="Disordered" evidence="1">
    <location>
        <begin position="30"/>
        <end position="53"/>
    </location>
</feature>
<proteinExistence type="predicted"/>
<protein>
    <recommendedName>
        <fullName evidence="4">50S ribosomal protein L10</fullName>
    </recommendedName>
</protein>
<keyword evidence="3" id="KW-1185">Reference proteome</keyword>
<gene>
    <name evidence="2" type="ORF">HAX54_028931</name>
</gene>
<name>A0ABS8V8C4_DATST</name>